<protein>
    <submittedName>
        <fullName evidence="1">Uncharacterized protein</fullName>
    </submittedName>
</protein>
<reference evidence="2" key="2">
    <citation type="submission" date="2019-10" db="EMBL/GenBank/DDBJ databases">
        <title>A de novo genome assembly of a pear dwarfing rootstock.</title>
        <authorList>
            <person name="Wang F."/>
            <person name="Wang J."/>
            <person name="Li S."/>
            <person name="Zhang Y."/>
            <person name="Fang M."/>
            <person name="Ma L."/>
            <person name="Zhao Y."/>
            <person name="Jiang S."/>
        </authorList>
    </citation>
    <scope>NUCLEOTIDE SEQUENCE [LARGE SCALE GENOMIC DNA]</scope>
</reference>
<evidence type="ECO:0000313" key="2">
    <source>
        <dbReference type="Proteomes" id="UP000327157"/>
    </source>
</evidence>
<keyword evidence="2" id="KW-1185">Reference proteome</keyword>
<organism evidence="1 2">
    <name type="scientific">Pyrus ussuriensis x Pyrus communis</name>
    <dbReference type="NCBI Taxonomy" id="2448454"/>
    <lineage>
        <taxon>Eukaryota</taxon>
        <taxon>Viridiplantae</taxon>
        <taxon>Streptophyta</taxon>
        <taxon>Embryophyta</taxon>
        <taxon>Tracheophyta</taxon>
        <taxon>Spermatophyta</taxon>
        <taxon>Magnoliopsida</taxon>
        <taxon>eudicotyledons</taxon>
        <taxon>Gunneridae</taxon>
        <taxon>Pentapetalae</taxon>
        <taxon>rosids</taxon>
        <taxon>fabids</taxon>
        <taxon>Rosales</taxon>
        <taxon>Rosaceae</taxon>
        <taxon>Amygdaloideae</taxon>
        <taxon>Maleae</taxon>
        <taxon>Pyrus</taxon>
    </lineage>
</organism>
<dbReference type="OrthoDB" id="1162097at2759"/>
<sequence length="223" mass="25033">MAGAIIVKCTFESKTLLISVFDRTKYKDIADVVKFSCYVENMASIVVSVSMSPHGKQIFTYEGIQSSDDHANFGKFASPHVKTYLSHEWRNYISHVGQEFPGGYVVEKGFRYVYAKMIVSMLLLNASINMMRAVFSACIIKMGSKIVASVLVDEIQTNPILRPIDVVRDFKKNYGIAISYYNACYGKELAKTEVHGDDTKSYRQLLWYAKVVLATNPGFPCAT</sequence>
<reference evidence="1 2" key="1">
    <citation type="submission" date="2019-09" db="EMBL/GenBank/DDBJ databases">
        <authorList>
            <person name="Ou C."/>
        </authorList>
    </citation>
    <scope>NUCLEOTIDE SEQUENCE [LARGE SCALE GENOMIC DNA]</scope>
    <source>
        <strain evidence="1">S2</strain>
        <tissue evidence="1">Leaf</tissue>
    </source>
</reference>
<accession>A0A5N5FQ50</accession>
<gene>
    <name evidence="1" type="ORF">D8674_010645</name>
</gene>
<comment type="caution">
    <text evidence="1">The sequence shown here is derived from an EMBL/GenBank/DDBJ whole genome shotgun (WGS) entry which is preliminary data.</text>
</comment>
<name>A0A5N5FQ50_9ROSA</name>
<proteinExistence type="predicted"/>
<dbReference type="Proteomes" id="UP000327157">
    <property type="component" value="Chromosome 13"/>
</dbReference>
<dbReference type="EMBL" id="SMOL01000753">
    <property type="protein sequence ID" value="KAB2600374.1"/>
    <property type="molecule type" value="Genomic_DNA"/>
</dbReference>
<reference evidence="1 2" key="3">
    <citation type="submission" date="2019-11" db="EMBL/GenBank/DDBJ databases">
        <title>A de novo genome assembly of a pear dwarfing rootstock.</title>
        <authorList>
            <person name="Wang F."/>
            <person name="Wang J."/>
            <person name="Li S."/>
            <person name="Zhang Y."/>
            <person name="Fang M."/>
            <person name="Ma L."/>
            <person name="Zhao Y."/>
            <person name="Jiang S."/>
        </authorList>
    </citation>
    <scope>NUCLEOTIDE SEQUENCE [LARGE SCALE GENOMIC DNA]</scope>
    <source>
        <strain evidence="1">S2</strain>
        <tissue evidence="1">Leaf</tissue>
    </source>
</reference>
<evidence type="ECO:0000313" key="1">
    <source>
        <dbReference type="EMBL" id="KAB2600374.1"/>
    </source>
</evidence>
<dbReference type="AlphaFoldDB" id="A0A5N5FQ50"/>